<protein>
    <submittedName>
        <fullName evidence="2">Uncharacterized protein</fullName>
    </submittedName>
</protein>
<dbReference type="InParanoid" id="A0A409XG44"/>
<gene>
    <name evidence="2" type="ORF">CVT25_015775</name>
</gene>
<dbReference type="AlphaFoldDB" id="A0A409XG44"/>
<accession>A0A409XG44</accession>
<sequence length="167" mass="19080">MAQSTNVNLLLPLMRVINIWPLSSTDTPEKNCKMWFRFQIAAMYLLMAELGSILILTVYALHNKDRRVGSLLMSLFSGRSAWRQYADAVCGDREVNVPYNGICDRQTWSYVAYFYLCTLLVHGDKNGVLVFHFYLGYAHMPGVLIVVKCDLMKMEMLVIRAVTRGEA</sequence>
<name>A0A409XG44_PSICY</name>
<dbReference type="Proteomes" id="UP000283269">
    <property type="component" value="Unassembled WGS sequence"/>
</dbReference>
<feature type="transmembrane region" description="Helical" evidence="1">
    <location>
        <begin position="40"/>
        <end position="61"/>
    </location>
</feature>
<dbReference type="OrthoDB" id="3242376at2759"/>
<evidence type="ECO:0000313" key="2">
    <source>
        <dbReference type="EMBL" id="PPQ89758.1"/>
    </source>
</evidence>
<keyword evidence="1" id="KW-1133">Transmembrane helix</keyword>
<keyword evidence="1" id="KW-0812">Transmembrane</keyword>
<evidence type="ECO:0000256" key="1">
    <source>
        <dbReference type="SAM" id="Phobius"/>
    </source>
</evidence>
<proteinExistence type="predicted"/>
<reference evidence="2 3" key="1">
    <citation type="journal article" date="2018" name="Evol. Lett.">
        <title>Horizontal gene cluster transfer increased hallucinogenic mushroom diversity.</title>
        <authorList>
            <person name="Reynolds H.T."/>
            <person name="Vijayakumar V."/>
            <person name="Gluck-Thaler E."/>
            <person name="Korotkin H.B."/>
            <person name="Matheny P.B."/>
            <person name="Slot J.C."/>
        </authorList>
    </citation>
    <scope>NUCLEOTIDE SEQUENCE [LARGE SCALE GENOMIC DNA]</scope>
    <source>
        <strain evidence="2 3">2631</strain>
    </source>
</reference>
<dbReference type="EMBL" id="NHYD01001834">
    <property type="protein sequence ID" value="PPQ89758.1"/>
    <property type="molecule type" value="Genomic_DNA"/>
</dbReference>
<comment type="caution">
    <text evidence="2">The sequence shown here is derived from an EMBL/GenBank/DDBJ whole genome shotgun (WGS) entry which is preliminary data.</text>
</comment>
<organism evidence="2 3">
    <name type="scientific">Psilocybe cyanescens</name>
    <dbReference type="NCBI Taxonomy" id="93625"/>
    <lineage>
        <taxon>Eukaryota</taxon>
        <taxon>Fungi</taxon>
        <taxon>Dikarya</taxon>
        <taxon>Basidiomycota</taxon>
        <taxon>Agaricomycotina</taxon>
        <taxon>Agaricomycetes</taxon>
        <taxon>Agaricomycetidae</taxon>
        <taxon>Agaricales</taxon>
        <taxon>Agaricineae</taxon>
        <taxon>Strophariaceae</taxon>
        <taxon>Psilocybe</taxon>
    </lineage>
</organism>
<feature type="transmembrane region" description="Helical" evidence="1">
    <location>
        <begin position="129"/>
        <end position="147"/>
    </location>
</feature>
<evidence type="ECO:0000313" key="3">
    <source>
        <dbReference type="Proteomes" id="UP000283269"/>
    </source>
</evidence>
<keyword evidence="3" id="KW-1185">Reference proteome</keyword>
<keyword evidence="1" id="KW-0472">Membrane</keyword>